<gene>
    <name evidence="1" type="ORF">EV681_2670</name>
</gene>
<evidence type="ECO:0000313" key="2">
    <source>
        <dbReference type="Proteomes" id="UP000293398"/>
    </source>
</evidence>
<dbReference type="EMBL" id="SHKO01000002">
    <property type="protein sequence ID" value="RZT94252.1"/>
    <property type="molecule type" value="Genomic_DNA"/>
</dbReference>
<dbReference type="AlphaFoldDB" id="A0A4Q7VFC3"/>
<sequence>MKISIDYKRGSANFTANVHDESGSENDEYAFYLMRKGGSLPPVKVAVSWYSCKISHTFVLPALKGHYYIICFRKESARSGQQRVVSEVVHVENFSDYTKADGIFFYSNEEQFFATEIFESGTHYVTRETATLAFKVVNKKTDTCFVSLAAAAKRDGGNEPIFTGLGLSRKMKSSSILVSDPSLHSDPTLTLAWYAGNKNLRLQVDLPRFVNHIVYAIGACRTILFGSSGGGFATLFYSNRLINCIGISVNPQVDIARFHAHLVRDYLKAAFNHNNLEVPLDSALQACGIEHNIVPLFKRLKFLPKTFYLQNRNDWHYEEHLMYFLRSLGVSDECDLKGVGLYESNLYTLVSPNWGDGHVAPPKELIIGLINELEENASYWEANGFDVNRKRVSILLKNH</sequence>
<proteinExistence type="predicted"/>
<dbReference type="Proteomes" id="UP000293398">
    <property type="component" value="Unassembled WGS sequence"/>
</dbReference>
<organism evidence="1 2">
    <name type="scientific">Advenella incenata</name>
    <dbReference type="NCBI Taxonomy" id="267800"/>
    <lineage>
        <taxon>Bacteria</taxon>
        <taxon>Pseudomonadati</taxon>
        <taxon>Pseudomonadota</taxon>
        <taxon>Betaproteobacteria</taxon>
        <taxon>Burkholderiales</taxon>
        <taxon>Alcaligenaceae</taxon>
    </lineage>
</organism>
<dbReference type="OrthoDB" id="8421922at2"/>
<dbReference type="RefSeq" id="WP_130304231.1">
    <property type="nucleotide sequence ID" value="NZ_SHKO01000002.1"/>
</dbReference>
<accession>A0A4Q7VFC3</accession>
<protein>
    <submittedName>
        <fullName evidence="1">Uncharacterized protein</fullName>
    </submittedName>
</protein>
<reference evidence="1 2" key="1">
    <citation type="submission" date="2019-02" db="EMBL/GenBank/DDBJ databases">
        <title>Genomic Encyclopedia of Type Strains, Phase IV (KMG-IV): sequencing the most valuable type-strain genomes for metagenomic binning, comparative biology and taxonomic classification.</title>
        <authorList>
            <person name="Goeker M."/>
        </authorList>
    </citation>
    <scope>NUCLEOTIDE SEQUENCE [LARGE SCALE GENOMIC DNA]</scope>
    <source>
        <strain evidence="1 2">DSM 23814</strain>
    </source>
</reference>
<evidence type="ECO:0000313" key="1">
    <source>
        <dbReference type="EMBL" id="RZT94252.1"/>
    </source>
</evidence>
<comment type="caution">
    <text evidence="1">The sequence shown here is derived from an EMBL/GenBank/DDBJ whole genome shotgun (WGS) entry which is preliminary data.</text>
</comment>
<keyword evidence="2" id="KW-1185">Reference proteome</keyword>
<name>A0A4Q7VFC3_9BURK</name>